<gene>
    <name evidence="3" type="ORF">ACFFMS_23220</name>
</gene>
<reference evidence="3 4" key="1">
    <citation type="submission" date="2024-09" db="EMBL/GenBank/DDBJ databases">
        <authorList>
            <person name="Sun Q."/>
            <person name="Mori K."/>
        </authorList>
    </citation>
    <scope>NUCLEOTIDE SEQUENCE [LARGE SCALE GENOMIC DNA]</scope>
    <source>
        <strain evidence="3 4">JCM 11201</strain>
    </source>
</reference>
<evidence type="ECO:0000256" key="2">
    <source>
        <dbReference type="SAM" id="SignalP"/>
    </source>
</evidence>
<keyword evidence="2" id="KW-0732">Signal</keyword>
<sequence length="392" mass="43075">MNNKWKLLTTSLFVVGALTACNTDKDTAMENRNAHKMSTREYRNVTYRNEANRNVYGNDVIPGANPWDASRVGYYNKATGTPDGTADGTAMRRHVRNQLTGIGDNDITNHLRKTGTNESNRNREHTGITGTGTYPGAGMTNVGTTRSGAGATGTGVGMTGTGAGVGRTNGSGVANIDMTRSGQIDGGTGTRDYNMNRVTNRYSNPDMTEYNRAYDANRVTNRGTKTDDYGNVKYSKVNQKMKQLGDKGPNYNYYGSRNYHGHLTNDGYPTRNMTISDYNVDGGGAAAEKIQNRVKGLRDVDRVAAVTYGDDILVAIKPRNGAATGTLENDVRRVAEPYAKGRTIHVTVTKTMYDRVRNMSNKMKNGAMTNEMNRDMTNLFRSIRTDYHRVVD</sequence>
<dbReference type="InterPro" id="IPR019076">
    <property type="entry name" value="Spore_lipoprot_YhcN/YlaJ-like"/>
</dbReference>
<dbReference type="PROSITE" id="PS51257">
    <property type="entry name" value="PROKAR_LIPOPROTEIN"/>
    <property type="match status" value="1"/>
</dbReference>
<dbReference type="Proteomes" id="UP001589609">
    <property type="component" value="Unassembled WGS sequence"/>
</dbReference>
<organism evidence="3 4">
    <name type="scientific">Ectobacillus funiculus</name>
    <dbReference type="NCBI Taxonomy" id="137993"/>
    <lineage>
        <taxon>Bacteria</taxon>
        <taxon>Bacillati</taxon>
        <taxon>Bacillota</taxon>
        <taxon>Bacilli</taxon>
        <taxon>Bacillales</taxon>
        <taxon>Bacillaceae</taxon>
        <taxon>Ectobacillus</taxon>
    </lineage>
</organism>
<dbReference type="Pfam" id="PF09580">
    <property type="entry name" value="Spore_YhcN_YlaJ"/>
    <property type="match status" value="1"/>
</dbReference>
<evidence type="ECO:0000313" key="3">
    <source>
        <dbReference type="EMBL" id="MFB9761165.1"/>
    </source>
</evidence>
<feature type="chain" id="PRO_5046869808" evidence="2">
    <location>
        <begin position="21"/>
        <end position="392"/>
    </location>
</feature>
<accession>A0ABV5WLE6</accession>
<keyword evidence="4" id="KW-1185">Reference proteome</keyword>
<name>A0ABV5WLE6_9BACI</name>
<protein>
    <submittedName>
        <fullName evidence="3">YhcN/YlaJ family sporulation lipoprotein</fullName>
    </submittedName>
</protein>
<keyword evidence="3" id="KW-0449">Lipoprotein</keyword>
<proteinExistence type="predicted"/>
<evidence type="ECO:0000256" key="1">
    <source>
        <dbReference type="SAM" id="MobiDB-lite"/>
    </source>
</evidence>
<evidence type="ECO:0000313" key="4">
    <source>
        <dbReference type="Proteomes" id="UP001589609"/>
    </source>
</evidence>
<comment type="caution">
    <text evidence="3">The sequence shown here is derived from an EMBL/GenBank/DDBJ whole genome shotgun (WGS) entry which is preliminary data.</text>
</comment>
<feature type="signal peptide" evidence="2">
    <location>
        <begin position="1"/>
        <end position="20"/>
    </location>
</feature>
<dbReference type="RefSeq" id="WP_379951384.1">
    <property type="nucleotide sequence ID" value="NZ_JBHMAF010000188.1"/>
</dbReference>
<feature type="region of interest" description="Disordered" evidence="1">
    <location>
        <begin position="171"/>
        <end position="207"/>
    </location>
</feature>
<feature type="region of interest" description="Disordered" evidence="1">
    <location>
        <begin position="101"/>
        <end position="137"/>
    </location>
</feature>
<feature type="compositionally biased region" description="Polar residues" evidence="1">
    <location>
        <begin position="191"/>
        <end position="206"/>
    </location>
</feature>
<dbReference type="EMBL" id="JBHMAF010000188">
    <property type="protein sequence ID" value="MFB9761165.1"/>
    <property type="molecule type" value="Genomic_DNA"/>
</dbReference>